<gene>
    <name evidence="2" type="primary">ga28104</name>
    <name evidence="2" type="ORF">PR202_ga28104</name>
</gene>
<dbReference type="EMBL" id="BQKI01000017">
    <property type="protein sequence ID" value="GJN10045.1"/>
    <property type="molecule type" value="Genomic_DNA"/>
</dbReference>
<feature type="region of interest" description="Disordered" evidence="1">
    <location>
        <begin position="1"/>
        <end position="20"/>
    </location>
</feature>
<sequence>MLGKGWDQSDPAQPSRIQTRVARPVAMMHDAGAWRRDCRSWPRLSQWRCEAHRRSVRRTTDVARGKESGVAHRAMTAASGGLGGFRGLAGNGVNWILDGKHHGDMGFNDMLLKCDGGGRR</sequence>
<reference evidence="2" key="2">
    <citation type="submission" date="2021-12" db="EMBL/GenBank/DDBJ databases">
        <title>Resequencing data analysis of finger millet.</title>
        <authorList>
            <person name="Hatakeyama M."/>
            <person name="Aluri S."/>
            <person name="Balachadran M.T."/>
            <person name="Sivarajan S.R."/>
            <person name="Poveda L."/>
            <person name="Shimizu-Inatsugi R."/>
            <person name="Schlapbach R."/>
            <person name="Sreeman S.M."/>
            <person name="Shimizu K.K."/>
        </authorList>
    </citation>
    <scope>NUCLEOTIDE SEQUENCE</scope>
</reference>
<name>A0AAV5DJF3_ELECO</name>
<comment type="caution">
    <text evidence="2">The sequence shown here is derived from an EMBL/GenBank/DDBJ whole genome shotgun (WGS) entry which is preliminary data.</text>
</comment>
<dbReference type="Proteomes" id="UP001054889">
    <property type="component" value="Unassembled WGS sequence"/>
</dbReference>
<keyword evidence="3" id="KW-1185">Reference proteome</keyword>
<reference evidence="2" key="1">
    <citation type="journal article" date="2018" name="DNA Res.">
        <title>Multiple hybrid de novo genome assembly of finger millet, an orphan allotetraploid crop.</title>
        <authorList>
            <person name="Hatakeyama M."/>
            <person name="Aluri S."/>
            <person name="Balachadran M.T."/>
            <person name="Sivarajan S.R."/>
            <person name="Patrignani A."/>
            <person name="Gruter S."/>
            <person name="Poveda L."/>
            <person name="Shimizu-Inatsugi R."/>
            <person name="Baeten J."/>
            <person name="Francoijs K.J."/>
            <person name="Nataraja K.N."/>
            <person name="Reddy Y.A.N."/>
            <person name="Phadnis S."/>
            <person name="Ravikumar R.L."/>
            <person name="Schlapbach R."/>
            <person name="Sreeman S.M."/>
            <person name="Shimizu K.K."/>
        </authorList>
    </citation>
    <scope>NUCLEOTIDE SEQUENCE</scope>
</reference>
<evidence type="ECO:0000256" key="1">
    <source>
        <dbReference type="SAM" id="MobiDB-lite"/>
    </source>
</evidence>
<organism evidence="2 3">
    <name type="scientific">Eleusine coracana subsp. coracana</name>
    <dbReference type="NCBI Taxonomy" id="191504"/>
    <lineage>
        <taxon>Eukaryota</taxon>
        <taxon>Viridiplantae</taxon>
        <taxon>Streptophyta</taxon>
        <taxon>Embryophyta</taxon>
        <taxon>Tracheophyta</taxon>
        <taxon>Spermatophyta</taxon>
        <taxon>Magnoliopsida</taxon>
        <taxon>Liliopsida</taxon>
        <taxon>Poales</taxon>
        <taxon>Poaceae</taxon>
        <taxon>PACMAD clade</taxon>
        <taxon>Chloridoideae</taxon>
        <taxon>Cynodonteae</taxon>
        <taxon>Eleusininae</taxon>
        <taxon>Eleusine</taxon>
    </lineage>
</organism>
<dbReference type="AlphaFoldDB" id="A0AAV5DJF3"/>
<accession>A0AAV5DJF3</accession>
<protein>
    <submittedName>
        <fullName evidence="2">Uncharacterized protein</fullName>
    </submittedName>
</protein>
<proteinExistence type="predicted"/>
<evidence type="ECO:0000313" key="2">
    <source>
        <dbReference type="EMBL" id="GJN10045.1"/>
    </source>
</evidence>
<evidence type="ECO:0000313" key="3">
    <source>
        <dbReference type="Proteomes" id="UP001054889"/>
    </source>
</evidence>